<protein>
    <submittedName>
        <fullName evidence="1">Uncharacterized protein</fullName>
    </submittedName>
</protein>
<evidence type="ECO:0000313" key="2">
    <source>
        <dbReference type="Proteomes" id="UP001231649"/>
    </source>
</evidence>
<reference evidence="1" key="1">
    <citation type="submission" date="2023-03" db="EMBL/GenBank/DDBJ databases">
        <title>Chromosome-level genomes of two armyworms, Mythimna separata and Mythimna loreyi, provide insights into the biosynthesis and reception of sex pheromones.</title>
        <authorList>
            <person name="Zhao H."/>
        </authorList>
    </citation>
    <scope>NUCLEOTIDE SEQUENCE</scope>
    <source>
        <strain evidence="1">BeijingLab</strain>
    </source>
</reference>
<sequence length="219" mass="25268">MDLPASRNTSITKFNIKGKTLYVKLIWKYDRDGLFHIKLFDGDVTWSGRFTNELVRKYSNRCEETEQLYIKNVKKYLEESSDDVTYDFAICREHSSKATFAWKKKYDDIEGPIFLVHGSVTVHIDNSAESKEMLLDFLLEENNELRTTINHLSGKNDVIANDLVKCKTELEKFVDIKTSLEVSLYGKFVQLLNAKKRRIQVLEGNLSTLSDSKDLGGDH</sequence>
<accession>A0ACC2QD04</accession>
<proteinExistence type="predicted"/>
<keyword evidence="2" id="KW-1185">Reference proteome</keyword>
<dbReference type="EMBL" id="CM056796">
    <property type="protein sequence ID" value="KAJ8713865.1"/>
    <property type="molecule type" value="Genomic_DNA"/>
</dbReference>
<gene>
    <name evidence="1" type="ORF">PYW08_007485</name>
</gene>
<comment type="caution">
    <text evidence="1">The sequence shown here is derived from an EMBL/GenBank/DDBJ whole genome shotgun (WGS) entry which is preliminary data.</text>
</comment>
<organism evidence="1 2">
    <name type="scientific">Mythimna loreyi</name>
    <dbReference type="NCBI Taxonomy" id="667449"/>
    <lineage>
        <taxon>Eukaryota</taxon>
        <taxon>Metazoa</taxon>
        <taxon>Ecdysozoa</taxon>
        <taxon>Arthropoda</taxon>
        <taxon>Hexapoda</taxon>
        <taxon>Insecta</taxon>
        <taxon>Pterygota</taxon>
        <taxon>Neoptera</taxon>
        <taxon>Endopterygota</taxon>
        <taxon>Lepidoptera</taxon>
        <taxon>Glossata</taxon>
        <taxon>Ditrysia</taxon>
        <taxon>Noctuoidea</taxon>
        <taxon>Noctuidae</taxon>
        <taxon>Noctuinae</taxon>
        <taxon>Hadenini</taxon>
        <taxon>Mythimna</taxon>
    </lineage>
</organism>
<dbReference type="Proteomes" id="UP001231649">
    <property type="component" value="Chromosome 20"/>
</dbReference>
<name>A0ACC2QD04_9NEOP</name>
<evidence type="ECO:0000313" key="1">
    <source>
        <dbReference type="EMBL" id="KAJ8713865.1"/>
    </source>
</evidence>